<dbReference type="OMA" id="CNFMKSA"/>
<dbReference type="AlphaFoldDB" id="T1G4I5"/>
<reference evidence="5" key="1">
    <citation type="submission" date="2012-12" db="EMBL/GenBank/DDBJ databases">
        <authorList>
            <person name="Hellsten U."/>
            <person name="Grimwood J."/>
            <person name="Chapman J.A."/>
            <person name="Shapiro H."/>
            <person name="Aerts A."/>
            <person name="Otillar R.P."/>
            <person name="Terry A.Y."/>
            <person name="Boore J.L."/>
            <person name="Simakov O."/>
            <person name="Marletaz F."/>
            <person name="Cho S.-J."/>
            <person name="Edsinger-Gonzales E."/>
            <person name="Havlak P."/>
            <person name="Kuo D.-H."/>
            <person name="Larsson T."/>
            <person name="Lv J."/>
            <person name="Arendt D."/>
            <person name="Savage R."/>
            <person name="Osoegawa K."/>
            <person name="de Jong P."/>
            <person name="Lindberg D.R."/>
            <person name="Seaver E.C."/>
            <person name="Weisblat D.A."/>
            <person name="Putnam N.H."/>
            <person name="Grigoriev I.V."/>
            <person name="Rokhsar D.S."/>
        </authorList>
    </citation>
    <scope>NUCLEOTIDE SEQUENCE</scope>
</reference>
<dbReference type="GeneID" id="20215983"/>
<dbReference type="PRINTS" id="PR00345">
    <property type="entry name" value="STATHMIN"/>
</dbReference>
<dbReference type="GO" id="GO:0015631">
    <property type="term" value="F:tubulin binding"/>
    <property type="evidence" value="ECO:0000318"/>
    <property type="project" value="GO_Central"/>
</dbReference>
<dbReference type="RefSeq" id="XP_009020495.1">
    <property type="nucleotide sequence ID" value="XM_009022247.1"/>
</dbReference>
<dbReference type="PANTHER" id="PTHR10104:SF1">
    <property type="entry name" value="STATHMIN, ISOFORM D"/>
    <property type="match status" value="1"/>
</dbReference>
<dbReference type="PANTHER" id="PTHR10104">
    <property type="entry name" value="STATHMIN"/>
    <property type="match status" value="1"/>
</dbReference>
<comment type="similarity">
    <text evidence="1">Belongs to the stathmin family.</text>
</comment>
<dbReference type="Gene3D" id="6.10.280.30">
    <property type="match status" value="1"/>
</dbReference>
<organism evidence="4 5">
    <name type="scientific">Helobdella robusta</name>
    <name type="common">Californian leech</name>
    <dbReference type="NCBI Taxonomy" id="6412"/>
    <lineage>
        <taxon>Eukaryota</taxon>
        <taxon>Metazoa</taxon>
        <taxon>Spiralia</taxon>
        <taxon>Lophotrochozoa</taxon>
        <taxon>Annelida</taxon>
        <taxon>Clitellata</taxon>
        <taxon>Hirudinea</taxon>
        <taxon>Rhynchobdellida</taxon>
        <taxon>Glossiphoniidae</taxon>
        <taxon>Helobdella</taxon>
    </lineage>
</organism>
<dbReference type="KEGG" id="hro:HELRODRAFT_81762"/>
<dbReference type="InterPro" id="IPR036002">
    <property type="entry name" value="Stathmin_sf"/>
</dbReference>
<reference evidence="3 5" key="2">
    <citation type="journal article" date="2013" name="Nature">
        <title>Insights into bilaterian evolution from three spiralian genomes.</title>
        <authorList>
            <person name="Simakov O."/>
            <person name="Marletaz F."/>
            <person name="Cho S.J."/>
            <person name="Edsinger-Gonzales E."/>
            <person name="Havlak P."/>
            <person name="Hellsten U."/>
            <person name="Kuo D.H."/>
            <person name="Larsson T."/>
            <person name="Lv J."/>
            <person name="Arendt D."/>
            <person name="Savage R."/>
            <person name="Osoegawa K."/>
            <person name="de Jong P."/>
            <person name="Grimwood J."/>
            <person name="Chapman J.A."/>
            <person name="Shapiro H."/>
            <person name="Aerts A."/>
            <person name="Otillar R.P."/>
            <person name="Terry A.Y."/>
            <person name="Boore J.L."/>
            <person name="Grigoriev I.V."/>
            <person name="Lindberg D.R."/>
            <person name="Seaver E.C."/>
            <person name="Weisblat D.A."/>
            <person name="Putnam N.H."/>
            <person name="Rokhsar D.S."/>
        </authorList>
    </citation>
    <scope>NUCLEOTIDE SEQUENCE</scope>
</reference>
<dbReference type="CTD" id="20215983"/>
<sequence length="131" mass="15346">SGGLAFDVILRPPIMENPPIVLMKNHSPSREISQEDINKKLKEAEDRRLALENQKLQSVQKSKERAAEANQRVQDLNESFIKEVEKKLNEKMEVSAEMKTQQIRILQEKLKEHEQHIRDIRQNKMMNQSMS</sequence>
<name>T1G4I5_HELRO</name>
<accession>T1G4I5</accession>
<evidence type="ECO:0000256" key="1">
    <source>
        <dbReference type="RuleBase" id="RU004388"/>
    </source>
</evidence>
<dbReference type="EnsemblMetazoa" id="HelroT81762">
    <property type="protein sequence ID" value="HelroP81762"/>
    <property type="gene ID" value="HelroG81762"/>
</dbReference>
<evidence type="ECO:0000256" key="2">
    <source>
        <dbReference type="SAM" id="Coils"/>
    </source>
</evidence>
<proteinExistence type="inferred from homology"/>
<keyword evidence="5" id="KW-1185">Reference proteome</keyword>
<evidence type="ECO:0000313" key="5">
    <source>
        <dbReference type="Proteomes" id="UP000015101"/>
    </source>
</evidence>
<dbReference type="SUPFAM" id="SSF101494">
    <property type="entry name" value="Stathmin"/>
    <property type="match status" value="1"/>
</dbReference>
<dbReference type="PROSITE" id="PS51663">
    <property type="entry name" value="STATHMIN_3"/>
    <property type="match status" value="1"/>
</dbReference>
<evidence type="ECO:0000313" key="4">
    <source>
        <dbReference type="EnsemblMetazoa" id="HelroP81762"/>
    </source>
</evidence>
<dbReference type="InterPro" id="IPR000956">
    <property type="entry name" value="Stathmin_fam"/>
</dbReference>
<feature type="coiled-coil region" evidence="2">
    <location>
        <begin position="34"/>
        <end position="123"/>
    </location>
</feature>
<dbReference type="Proteomes" id="UP000015101">
    <property type="component" value="Unassembled WGS sequence"/>
</dbReference>
<dbReference type="Pfam" id="PF00836">
    <property type="entry name" value="Stathmin"/>
    <property type="match status" value="1"/>
</dbReference>
<dbReference type="OrthoDB" id="5986631at2759"/>
<reference evidence="4" key="3">
    <citation type="submission" date="2015-06" db="UniProtKB">
        <authorList>
            <consortium name="EnsemblMetazoa"/>
        </authorList>
    </citation>
    <scope>IDENTIFICATION</scope>
</reference>
<dbReference type="EMBL" id="KB096785">
    <property type="protein sequence ID" value="ESO01259.1"/>
    <property type="molecule type" value="Genomic_DNA"/>
</dbReference>
<dbReference type="GO" id="GO:0043005">
    <property type="term" value="C:neuron projection"/>
    <property type="evidence" value="ECO:0000318"/>
    <property type="project" value="GO_Central"/>
</dbReference>
<evidence type="ECO:0000313" key="3">
    <source>
        <dbReference type="EMBL" id="ESO01259.1"/>
    </source>
</evidence>
<protein>
    <recommendedName>
        <fullName evidence="1">Stathmin</fullName>
    </recommendedName>
</protein>
<dbReference type="EMBL" id="AMQM01005035">
    <property type="status" value="NOT_ANNOTATED_CDS"/>
    <property type="molecule type" value="Genomic_DNA"/>
</dbReference>
<dbReference type="GO" id="GO:0031110">
    <property type="term" value="P:regulation of microtubule polymerization or depolymerization"/>
    <property type="evidence" value="ECO:0000318"/>
    <property type="project" value="GO_Central"/>
</dbReference>
<dbReference type="GO" id="GO:0031175">
    <property type="term" value="P:neuron projection development"/>
    <property type="evidence" value="ECO:0000318"/>
    <property type="project" value="GO_Central"/>
</dbReference>
<dbReference type="GO" id="GO:0007019">
    <property type="term" value="P:microtubule depolymerization"/>
    <property type="evidence" value="ECO:0000318"/>
    <property type="project" value="GO_Central"/>
</dbReference>
<keyword evidence="2" id="KW-0175">Coiled coil</keyword>
<dbReference type="GO" id="GO:0005737">
    <property type="term" value="C:cytoplasm"/>
    <property type="evidence" value="ECO:0000318"/>
    <property type="project" value="GO_Central"/>
</dbReference>
<dbReference type="InParanoid" id="T1G4I5"/>
<dbReference type="HOGENOM" id="CLU_102026_1_2_1"/>
<dbReference type="eggNOG" id="ENOG502SH02">
    <property type="taxonomic scope" value="Eukaryota"/>
</dbReference>
<gene>
    <name evidence="4" type="primary">20215983</name>
    <name evidence="3" type="ORF">HELRODRAFT_81762</name>
</gene>